<dbReference type="InterPro" id="IPR045142">
    <property type="entry name" value="BCAS3-like"/>
</dbReference>
<proteinExistence type="predicted"/>
<accession>A0AAP0BZ36</accession>
<comment type="subcellular location">
    <subcellularLocation>
        <location evidence="1">Preautophagosomal structure</location>
    </subcellularLocation>
</comment>
<dbReference type="InterPro" id="IPR001680">
    <property type="entry name" value="WD40_rpt"/>
</dbReference>
<protein>
    <submittedName>
        <fullName evidence="4">Autophagy-related protein 18g</fullName>
    </submittedName>
</protein>
<name>A0AAP0BZ36_9ASPA</name>
<feature type="domain" description="BCAS3 WD40" evidence="3">
    <location>
        <begin position="69"/>
        <end position="470"/>
    </location>
</feature>
<dbReference type="Proteomes" id="UP001418222">
    <property type="component" value="Unassembled WGS sequence"/>
</dbReference>
<evidence type="ECO:0000313" key="4">
    <source>
        <dbReference type="EMBL" id="KAK8954019.1"/>
    </source>
</evidence>
<comment type="caution">
    <text evidence="4">The sequence shown here is derived from an EMBL/GenBank/DDBJ whole genome shotgun (WGS) entry which is preliminary data.</text>
</comment>
<feature type="domain" description="BCAS3" evidence="2">
    <location>
        <begin position="594"/>
        <end position="731"/>
    </location>
</feature>
<evidence type="ECO:0000313" key="5">
    <source>
        <dbReference type="Proteomes" id="UP001418222"/>
    </source>
</evidence>
<dbReference type="InterPro" id="IPR036322">
    <property type="entry name" value="WD40_repeat_dom_sf"/>
</dbReference>
<dbReference type="PANTHER" id="PTHR13268">
    <property type="entry name" value="BREAST CARCINOMA AMPLIFIED SEQUENCE 3"/>
    <property type="match status" value="1"/>
</dbReference>
<dbReference type="InterPro" id="IPR022175">
    <property type="entry name" value="BCAS3_dom"/>
</dbReference>
<dbReference type="EMBL" id="JBBWWQ010000002">
    <property type="protein sequence ID" value="KAK8954019.1"/>
    <property type="molecule type" value="Genomic_DNA"/>
</dbReference>
<dbReference type="Pfam" id="PF12490">
    <property type="entry name" value="BCAS3"/>
    <property type="match status" value="1"/>
</dbReference>
<dbReference type="SMART" id="SM00320">
    <property type="entry name" value="WD40"/>
    <property type="match status" value="3"/>
</dbReference>
<evidence type="ECO:0000259" key="3">
    <source>
        <dbReference type="Pfam" id="PF21034"/>
    </source>
</evidence>
<keyword evidence="5" id="KW-1185">Reference proteome</keyword>
<dbReference type="AlphaFoldDB" id="A0AAP0BZ36"/>
<reference evidence="4 5" key="1">
    <citation type="journal article" date="2022" name="Nat. Plants">
        <title>Genomes of leafy and leafless Platanthera orchids illuminate the evolution of mycoheterotrophy.</title>
        <authorList>
            <person name="Li M.H."/>
            <person name="Liu K.W."/>
            <person name="Li Z."/>
            <person name="Lu H.C."/>
            <person name="Ye Q.L."/>
            <person name="Zhang D."/>
            <person name="Wang J.Y."/>
            <person name="Li Y.F."/>
            <person name="Zhong Z.M."/>
            <person name="Liu X."/>
            <person name="Yu X."/>
            <person name="Liu D.K."/>
            <person name="Tu X.D."/>
            <person name="Liu B."/>
            <person name="Hao Y."/>
            <person name="Liao X.Y."/>
            <person name="Jiang Y.T."/>
            <person name="Sun W.H."/>
            <person name="Chen J."/>
            <person name="Chen Y.Q."/>
            <person name="Ai Y."/>
            <person name="Zhai J.W."/>
            <person name="Wu S.S."/>
            <person name="Zhou Z."/>
            <person name="Hsiao Y.Y."/>
            <person name="Wu W.L."/>
            <person name="Chen Y.Y."/>
            <person name="Lin Y.F."/>
            <person name="Hsu J.L."/>
            <person name="Li C.Y."/>
            <person name="Wang Z.W."/>
            <person name="Zhao X."/>
            <person name="Zhong W.Y."/>
            <person name="Ma X.K."/>
            <person name="Ma L."/>
            <person name="Huang J."/>
            <person name="Chen G.Z."/>
            <person name="Huang M.Z."/>
            <person name="Huang L."/>
            <person name="Peng D.H."/>
            <person name="Luo Y.B."/>
            <person name="Zou S.Q."/>
            <person name="Chen S.P."/>
            <person name="Lan S."/>
            <person name="Tsai W.C."/>
            <person name="Van de Peer Y."/>
            <person name="Liu Z.J."/>
        </authorList>
    </citation>
    <scope>NUCLEOTIDE SEQUENCE [LARGE SCALE GENOMIC DNA]</scope>
    <source>
        <strain evidence="4">Lor287</strain>
    </source>
</reference>
<sequence length="854" mass="92554">MKNDAQKLQGAVQRNGRGNGLFSLRTYFRIVSSGASTVASSVRSAGASVASSIAERYEEAIREQVHWAGFDKVECIGGVLRQVLLLAYHHGFQVWDVEEADDVRQLASRHDGPVSFLQIQKKPVLSKKSEDKFADFHPVLVVAGDVSFFGGTNNSGGTSSSPGNGNVDSGSDSQLPTTVRFYSMRSHDYVHVLKFRTAVYCVRCSSRVVAISQASQIHCFNAATLEKEYTILTYPVVSGYAGSDAIGYGPLAVGPRWLAYSGTPVIVPNTSRVRPEHLAPPGLASSPNGSLVAHLAKESSKHLAAGIVTLGDLGYKKLAKYYSELLPDSNGLTKGGNSSFKAVNGHDLDLENTGMVIVRDIISKSIIVQFRAHKSPISSLCFDPSGTLLVTASIHGHNINVFHILPSPSCSSAFTGTGSSVHLYRLQRGITNAVIQDIGFSDDSQWIMISSSRGTSHLFAISPSEGAANLQLQSANFQNLVAPKLNHLNSSGPITLSVVSRIKNGNNGWKGTVSGAAAAATGKVNPISGAIASTFHNCKASSAYLDANSLQNKYYLLLFSPSGCIIQYVLRQSSVEDSGIDISGLNPISHGLSLESDSRFVVEPLQKWDICHKKNRRDRTDSMDVYGEHGNGENAKLFQKTTKKVNSVYPTGFHGAKLKPNAEENNHLYISEVELQMHSVQAPLWTRPGISFQVVMDDSMIMGDDCLSGEIEIEKIPYGTVEVRSEVPKPVIYHVNKSNSIQLRRGDLGTRRNILITKSKSQSSECGIHSRRSSSNCLDRMADVPAPSELYSGTDDNYFGGFAEEGFVNTPNEEPPIDRLLEPVNIREELKMEAPLEFVNCNSHTEDVNNNAVS</sequence>
<gene>
    <name evidence="4" type="primary">ATG18G</name>
    <name evidence="4" type="ORF">KSP39_PZI002011</name>
</gene>
<dbReference type="InterPro" id="IPR015943">
    <property type="entry name" value="WD40/YVTN_repeat-like_dom_sf"/>
</dbReference>
<dbReference type="PANTHER" id="PTHR13268:SF7">
    <property type="entry name" value="AUTOPHAGY-RELATED PROTEIN 18F"/>
    <property type="match status" value="1"/>
</dbReference>
<dbReference type="SUPFAM" id="SSF50978">
    <property type="entry name" value="WD40 repeat-like"/>
    <property type="match status" value="1"/>
</dbReference>
<dbReference type="GO" id="GO:0000407">
    <property type="term" value="C:phagophore assembly site"/>
    <property type="evidence" value="ECO:0007669"/>
    <property type="project" value="UniProtKB-SubCell"/>
</dbReference>
<dbReference type="Gene3D" id="2.130.10.10">
    <property type="entry name" value="YVTN repeat-like/Quinoprotein amine dehydrogenase"/>
    <property type="match status" value="1"/>
</dbReference>
<dbReference type="GO" id="GO:0042594">
    <property type="term" value="P:response to starvation"/>
    <property type="evidence" value="ECO:0007669"/>
    <property type="project" value="TreeGrafter"/>
</dbReference>
<evidence type="ECO:0000259" key="2">
    <source>
        <dbReference type="Pfam" id="PF12490"/>
    </source>
</evidence>
<evidence type="ECO:0000256" key="1">
    <source>
        <dbReference type="ARBA" id="ARBA00004329"/>
    </source>
</evidence>
<organism evidence="4 5">
    <name type="scientific">Platanthera zijinensis</name>
    <dbReference type="NCBI Taxonomy" id="2320716"/>
    <lineage>
        <taxon>Eukaryota</taxon>
        <taxon>Viridiplantae</taxon>
        <taxon>Streptophyta</taxon>
        <taxon>Embryophyta</taxon>
        <taxon>Tracheophyta</taxon>
        <taxon>Spermatophyta</taxon>
        <taxon>Magnoliopsida</taxon>
        <taxon>Liliopsida</taxon>
        <taxon>Asparagales</taxon>
        <taxon>Orchidaceae</taxon>
        <taxon>Orchidoideae</taxon>
        <taxon>Orchideae</taxon>
        <taxon>Orchidinae</taxon>
        <taxon>Platanthera</taxon>
    </lineage>
</organism>
<dbReference type="Pfam" id="PF21034">
    <property type="entry name" value="BCAS3_WD40"/>
    <property type="match status" value="1"/>
</dbReference>
<dbReference type="InterPro" id="IPR048382">
    <property type="entry name" value="BCAS3_WD40"/>
</dbReference>
<dbReference type="GO" id="GO:0006914">
    <property type="term" value="P:autophagy"/>
    <property type="evidence" value="ECO:0007669"/>
    <property type="project" value="InterPro"/>
</dbReference>